<evidence type="ECO:0000313" key="26">
    <source>
        <dbReference type="Proteomes" id="UP000187203"/>
    </source>
</evidence>
<feature type="domain" description="Protein kinase" evidence="23">
    <location>
        <begin position="364"/>
        <end position="646"/>
    </location>
</feature>
<dbReference type="InterPro" id="IPR049883">
    <property type="entry name" value="NOTCH1_EGF-like"/>
</dbReference>
<evidence type="ECO:0000256" key="22">
    <source>
        <dbReference type="SAM" id="SignalP"/>
    </source>
</evidence>
<dbReference type="EMBL" id="AWUE01019131">
    <property type="protein sequence ID" value="OMO75921.1"/>
    <property type="molecule type" value="Genomic_DNA"/>
</dbReference>
<keyword evidence="9 20" id="KW-0547">Nucleotide-binding</keyword>
<dbReference type="InterPro" id="IPR001881">
    <property type="entry name" value="EGF-like_Ca-bd_dom"/>
</dbReference>
<dbReference type="GO" id="GO:0005509">
    <property type="term" value="F:calcium ion binding"/>
    <property type="evidence" value="ECO:0007669"/>
    <property type="project" value="InterPro"/>
</dbReference>
<evidence type="ECO:0000259" key="24">
    <source>
        <dbReference type="PROSITE" id="PS50026"/>
    </source>
</evidence>
<dbReference type="FunFam" id="3.30.200.20:FF:000043">
    <property type="entry name" value="Wall-associated receptor kinase 2"/>
    <property type="match status" value="1"/>
</dbReference>
<dbReference type="FunFam" id="1.10.510.10:FF:000084">
    <property type="entry name" value="Wall-associated receptor kinase 2"/>
    <property type="match status" value="1"/>
</dbReference>
<evidence type="ECO:0000256" key="18">
    <source>
        <dbReference type="ARBA" id="ARBA00058961"/>
    </source>
</evidence>
<evidence type="ECO:0000256" key="5">
    <source>
        <dbReference type="ARBA" id="ARBA00022679"/>
    </source>
</evidence>
<dbReference type="InterPro" id="IPR025287">
    <property type="entry name" value="WAK_GUB"/>
</dbReference>
<evidence type="ECO:0000256" key="15">
    <source>
        <dbReference type="ARBA" id="ARBA00023180"/>
    </source>
</evidence>
<gene>
    <name evidence="25" type="ORF">COLO4_25789</name>
</gene>
<dbReference type="PROSITE" id="PS00108">
    <property type="entry name" value="PROTEIN_KINASE_ST"/>
    <property type="match status" value="1"/>
</dbReference>
<dbReference type="Pfam" id="PF13947">
    <property type="entry name" value="GUB_WAK_bind"/>
    <property type="match status" value="1"/>
</dbReference>
<dbReference type="CDD" id="cd14066">
    <property type="entry name" value="STKc_IRAK"/>
    <property type="match status" value="1"/>
</dbReference>
<dbReference type="GO" id="GO:0004674">
    <property type="term" value="F:protein serine/threonine kinase activity"/>
    <property type="evidence" value="ECO:0007669"/>
    <property type="project" value="UniProtKB-KW"/>
</dbReference>
<dbReference type="Pfam" id="PF07714">
    <property type="entry name" value="PK_Tyr_Ser-Thr"/>
    <property type="match status" value="1"/>
</dbReference>
<comment type="catalytic activity">
    <reaction evidence="17">
        <text>L-threonyl-[protein] + ATP = O-phospho-L-threonyl-[protein] + ADP + H(+)</text>
        <dbReference type="Rhea" id="RHEA:46608"/>
        <dbReference type="Rhea" id="RHEA-COMP:11060"/>
        <dbReference type="Rhea" id="RHEA-COMP:11605"/>
        <dbReference type="ChEBI" id="CHEBI:15378"/>
        <dbReference type="ChEBI" id="CHEBI:30013"/>
        <dbReference type="ChEBI" id="CHEBI:30616"/>
        <dbReference type="ChEBI" id="CHEBI:61977"/>
        <dbReference type="ChEBI" id="CHEBI:456216"/>
    </reaction>
</comment>
<keyword evidence="5" id="KW-0808">Transferase</keyword>
<keyword evidence="13 21" id="KW-0472">Membrane</keyword>
<evidence type="ECO:0000256" key="19">
    <source>
        <dbReference type="PROSITE-ProRule" id="PRU00076"/>
    </source>
</evidence>
<organism evidence="25 26">
    <name type="scientific">Corchorus olitorius</name>
    <dbReference type="NCBI Taxonomy" id="93759"/>
    <lineage>
        <taxon>Eukaryota</taxon>
        <taxon>Viridiplantae</taxon>
        <taxon>Streptophyta</taxon>
        <taxon>Embryophyta</taxon>
        <taxon>Tracheophyta</taxon>
        <taxon>Spermatophyta</taxon>
        <taxon>Magnoliopsida</taxon>
        <taxon>eudicotyledons</taxon>
        <taxon>Gunneridae</taxon>
        <taxon>Pentapetalae</taxon>
        <taxon>rosids</taxon>
        <taxon>malvids</taxon>
        <taxon>Malvales</taxon>
        <taxon>Malvaceae</taxon>
        <taxon>Grewioideae</taxon>
        <taxon>Apeibeae</taxon>
        <taxon>Corchorus</taxon>
    </lineage>
</organism>
<feature type="transmembrane region" description="Helical" evidence="21">
    <location>
        <begin position="292"/>
        <end position="315"/>
    </location>
</feature>
<evidence type="ECO:0000256" key="14">
    <source>
        <dbReference type="ARBA" id="ARBA00023157"/>
    </source>
</evidence>
<evidence type="ECO:0000256" key="2">
    <source>
        <dbReference type="ARBA" id="ARBA00022527"/>
    </source>
</evidence>
<dbReference type="InterPro" id="IPR000719">
    <property type="entry name" value="Prot_kinase_dom"/>
</dbReference>
<evidence type="ECO:0000256" key="16">
    <source>
        <dbReference type="ARBA" id="ARBA00047558"/>
    </source>
</evidence>
<dbReference type="Proteomes" id="UP000187203">
    <property type="component" value="Unassembled WGS sequence"/>
</dbReference>
<dbReference type="SUPFAM" id="SSF57196">
    <property type="entry name" value="EGF/Laminin"/>
    <property type="match status" value="1"/>
</dbReference>
<dbReference type="InterPro" id="IPR001245">
    <property type="entry name" value="Ser-Thr/Tyr_kinase_cat_dom"/>
</dbReference>
<evidence type="ECO:0000256" key="11">
    <source>
        <dbReference type="ARBA" id="ARBA00022840"/>
    </source>
</evidence>
<dbReference type="InterPro" id="IPR011009">
    <property type="entry name" value="Kinase-like_dom_sf"/>
</dbReference>
<evidence type="ECO:0000256" key="9">
    <source>
        <dbReference type="ARBA" id="ARBA00022741"/>
    </source>
</evidence>
<dbReference type="Gene3D" id="3.30.200.20">
    <property type="entry name" value="Phosphorylase Kinase, domain 1"/>
    <property type="match status" value="1"/>
</dbReference>
<sequence length="695" mass="77209">MAGFLERSLLLQIALLWLLATVTSVASQALPGCPDKCGNLTIPYPFGIGQGCYLNYNFSITCNKSSYPEVAYLMGSDIPVVNISLEQGQVEIMQFVAKDCYHDGSLLPSNNTASLSVPMFTISSDTNKFTAVGCDTKASLHGYRESRYVFTGCMSYCNQPPTDQIVNNGSCSGIGCYRVPMVLDWTIGTQRCANVSKNKPDYACKENSFCDDPENGYGYRCECKKGYKGNPYLQNGCQDVDECKDGSHDCIDEKHCTNNVGSFTCFCPKGYYGNGRKEETRCTANPFEVVEFSIGIGVSMLVVLLGITWLIFIYSKRKLLKMKRKFFEQNGGKILKHELHQRQLSDETALIFSAEQLKKATNNYDESQIVGKGGFGTVYKGTLEDGREVAIKKPKAFDQSQVKTFIYEFIFLSQISHANVVKLLGCCLEREVPLLVYEFVPNGTLSDHIHGKNRASPMSWRVRLRVAVETANALACLHSATPPIIHRDVKPENILLDDNCTAKVSDFGASRLVPVDQTQLSTMVQGTFGYLDPEYIHTGQITEKSDVYSFGVVLVELLTSKRATASNEGRSLVNVFLSLLKDDDNQHSLFQILDDQVAKEGPIEQIKEVAEIGKRCLRVNGEERPSMEHVAMELKEISMMGEHPWVGVEENLEETEYLLRHPSIGSSSINDYATASTTYGNSIVKQEAFEISDGR</sequence>
<evidence type="ECO:0000313" key="25">
    <source>
        <dbReference type="EMBL" id="OMO75921.1"/>
    </source>
</evidence>
<dbReference type="PROSITE" id="PS50026">
    <property type="entry name" value="EGF_3"/>
    <property type="match status" value="1"/>
</dbReference>
<keyword evidence="15" id="KW-0325">Glycoprotein</keyword>
<feature type="signal peptide" evidence="22">
    <location>
        <begin position="1"/>
        <end position="27"/>
    </location>
</feature>
<comment type="catalytic activity">
    <reaction evidence="16">
        <text>L-seryl-[protein] + ATP = O-phospho-L-seryl-[protein] + ADP + H(+)</text>
        <dbReference type="Rhea" id="RHEA:17989"/>
        <dbReference type="Rhea" id="RHEA-COMP:9863"/>
        <dbReference type="Rhea" id="RHEA-COMP:11604"/>
        <dbReference type="ChEBI" id="CHEBI:15378"/>
        <dbReference type="ChEBI" id="CHEBI:29999"/>
        <dbReference type="ChEBI" id="CHEBI:30616"/>
        <dbReference type="ChEBI" id="CHEBI:83421"/>
        <dbReference type="ChEBI" id="CHEBI:456216"/>
    </reaction>
</comment>
<dbReference type="PANTHER" id="PTHR27005">
    <property type="entry name" value="WALL-ASSOCIATED RECEPTOR KINASE-LIKE 21"/>
    <property type="match status" value="1"/>
</dbReference>
<evidence type="ECO:0000256" key="7">
    <source>
        <dbReference type="ARBA" id="ARBA00022729"/>
    </source>
</evidence>
<dbReference type="SMART" id="SM00220">
    <property type="entry name" value="S_TKc"/>
    <property type="match status" value="1"/>
</dbReference>
<accession>A0A1R3I099</accession>
<keyword evidence="26" id="KW-1185">Reference proteome</keyword>
<comment type="function">
    <text evidence="18">Serine/threonine-protein kinase that may function as a signaling receptor of extracellular matrix component. Binding to pectin may have significance in the control of cell expansion, morphogenesis and development.</text>
</comment>
<dbReference type="PANTHER" id="PTHR27005:SF468">
    <property type="entry name" value="OS01G0310500 PROTEIN"/>
    <property type="match status" value="1"/>
</dbReference>
<dbReference type="SMART" id="SM00181">
    <property type="entry name" value="EGF"/>
    <property type="match status" value="2"/>
</dbReference>
<dbReference type="GO" id="GO:0005886">
    <property type="term" value="C:plasma membrane"/>
    <property type="evidence" value="ECO:0007669"/>
    <property type="project" value="TreeGrafter"/>
</dbReference>
<dbReference type="Gene3D" id="2.10.25.10">
    <property type="entry name" value="Laminin"/>
    <property type="match status" value="1"/>
</dbReference>
<evidence type="ECO:0008006" key="27">
    <source>
        <dbReference type="Google" id="ProtNLM"/>
    </source>
</evidence>
<evidence type="ECO:0000256" key="17">
    <source>
        <dbReference type="ARBA" id="ARBA00047951"/>
    </source>
</evidence>
<evidence type="ECO:0000256" key="1">
    <source>
        <dbReference type="ARBA" id="ARBA00004479"/>
    </source>
</evidence>
<feature type="binding site" evidence="20">
    <location>
        <position position="393"/>
    </location>
    <ligand>
        <name>ATP</name>
        <dbReference type="ChEBI" id="CHEBI:30616"/>
    </ligand>
</feature>
<dbReference type="CDD" id="cd00054">
    <property type="entry name" value="EGF_CA"/>
    <property type="match status" value="1"/>
</dbReference>
<dbReference type="STRING" id="93759.A0A1R3I099"/>
<keyword evidence="4" id="KW-0597">Phosphoprotein</keyword>
<dbReference type="PROSITE" id="PS00107">
    <property type="entry name" value="PROTEIN_KINASE_ATP"/>
    <property type="match status" value="1"/>
</dbReference>
<reference evidence="26" key="1">
    <citation type="submission" date="2013-09" db="EMBL/GenBank/DDBJ databases">
        <title>Corchorus olitorius genome sequencing.</title>
        <authorList>
            <person name="Alam M."/>
            <person name="Haque M.S."/>
            <person name="Islam M.S."/>
            <person name="Emdad E.M."/>
            <person name="Islam M.M."/>
            <person name="Ahmed B."/>
            <person name="Halim A."/>
            <person name="Hossen Q.M.M."/>
            <person name="Hossain M.Z."/>
            <person name="Ahmed R."/>
            <person name="Khan M.M."/>
            <person name="Islam R."/>
            <person name="Rashid M.M."/>
            <person name="Khan S.A."/>
            <person name="Rahman M.S."/>
            <person name="Alam M."/>
            <person name="Yahiya A.S."/>
            <person name="Khan M.S."/>
            <person name="Azam M.S."/>
            <person name="Haque T."/>
            <person name="Lashkar M.Z.H."/>
            <person name="Akhand A.I."/>
            <person name="Morshed G."/>
            <person name="Roy S."/>
            <person name="Uddin K.S."/>
            <person name="Rabeya T."/>
            <person name="Hossain A.S."/>
            <person name="Chowdhury A."/>
            <person name="Snigdha A.R."/>
            <person name="Mortoza M.S."/>
            <person name="Matin S.A."/>
            <person name="Hoque S.M.E."/>
            <person name="Islam M.K."/>
            <person name="Roy D.K."/>
            <person name="Haider R."/>
            <person name="Moosa M.M."/>
            <person name="Elias S.M."/>
            <person name="Hasan A.M."/>
            <person name="Jahan S."/>
            <person name="Shafiuddin M."/>
            <person name="Mahmood N."/>
            <person name="Shommy N.S."/>
        </authorList>
    </citation>
    <scope>NUCLEOTIDE SEQUENCE [LARGE SCALE GENOMIC DNA]</scope>
    <source>
        <strain evidence="26">cv. O-4</strain>
    </source>
</reference>
<dbReference type="GO" id="GO:0030247">
    <property type="term" value="F:polysaccharide binding"/>
    <property type="evidence" value="ECO:0007669"/>
    <property type="project" value="InterPro"/>
</dbReference>
<dbReference type="FunFam" id="2.10.25.10:FF:000038">
    <property type="entry name" value="Fibrillin 2"/>
    <property type="match status" value="1"/>
</dbReference>
<evidence type="ECO:0000256" key="12">
    <source>
        <dbReference type="ARBA" id="ARBA00022989"/>
    </source>
</evidence>
<evidence type="ECO:0000256" key="20">
    <source>
        <dbReference type="PROSITE-ProRule" id="PRU10141"/>
    </source>
</evidence>
<dbReference type="InterPro" id="IPR000742">
    <property type="entry name" value="EGF"/>
</dbReference>
<dbReference type="InterPro" id="IPR018097">
    <property type="entry name" value="EGF_Ca-bd_CS"/>
</dbReference>
<dbReference type="Pfam" id="PF07645">
    <property type="entry name" value="EGF_CA"/>
    <property type="match status" value="1"/>
</dbReference>
<protein>
    <recommendedName>
        <fullName evidence="27">Protein kinase domain-containing protein</fullName>
    </recommendedName>
</protein>
<name>A0A1R3I099_9ROSI</name>
<dbReference type="InterPro" id="IPR000152">
    <property type="entry name" value="EGF-type_Asp/Asn_hydroxyl_site"/>
</dbReference>
<keyword evidence="6 21" id="KW-0812">Transmembrane</keyword>
<evidence type="ECO:0000256" key="4">
    <source>
        <dbReference type="ARBA" id="ARBA00022553"/>
    </source>
</evidence>
<evidence type="ECO:0000259" key="23">
    <source>
        <dbReference type="PROSITE" id="PS50011"/>
    </source>
</evidence>
<feature type="chain" id="PRO_5012639031" description="Protein kinase domain-containing protein" evidence="22">
    <location>
        <begin position="28"/>
        <end position="695"/>
    </location>
</feature>
<keyword evidence="3 19" id="KW-0245">EGF-like domain</keyword>
<keyword evidence="12 21" id="KW-1133">Transmembrane helix</keyword>
<keyword evidence="10" id="KW-0418">Kinase</keyword>
<keyword evidence="7 22" id="KW-0732">Signal</keyword>
<dbReference type="PROSITE" id="PS00010">
    <property type="entry name" value="ASX_HYDROXYL"/>
    <property type="match status" value="1"/>
</dbReference>
<dbReference type="GO" id="GO:0007166">
    <property type="term" value="P:cell surface receptor signaling pathway"/>
    <property type="evidence" value="ECO:0007669"/>
    <property type="project" value="InterPro"/>
</dbReference>
<dbReference type="Gene3D" id="1.10.510.10">
    <property type="entry name" value="Transferase(Phosphotransferase) domain 1"/>
    <property type="match status" value="1"/>
</dbReference>
<proteinExistence type="predicted"/>
<evidence type="ECO:0000256" key="21">
    <source>
        <dbReference type="SAM" id="Phobius"/>
    </source>
</evidence>
<comment type="subcellular location">
    <subcellularLocation>
        <location evidence="1">Membrane</location>
        <topology evidence="1">Single-pass type I membrane protein</topology>
    </subcellularLocation>
</comment>
<keyword evidence="11 20" id="KW-0067">ATP-binding</keyword>
<dbReference type="InterPro" id="IPR008271">
    <property type="entry name" value="Ser/Thr_kinase_AS"/>
</dbReference>
<evidence type="ECO:0000256" key="10">
    <source>
        <dbReference type="ARBA" id="ARBA00022777"/>
    </source>
</evidence>
<comment type="caution">
    <text evidence="25">The sequence shown here is derived from an EMBL/GenBank/DDBJ whole genome shotgun (WGS) entry which is preliminary data.</text>
</comment>
<evidence type="ECO:0000256" key="13">
    <source>
        <dbReference type="ARBA" id="ARBA00023136"/>
    </source>
</evidence>
<dbReference type="PROSITE" id="PS01187">
    <property type="entry name" value="EGF_CA"/>
    <property type="match status" value="1"/>
</dbReference>
<comment type="caution">
    <text evidence="19">Lacks conserved residue(s) required for the propagation of feature annotation.</text>
</comment>
<evidence type="ECO:0000256" key="6">
    <source>
        <dbReference type="ARBA" id="ARBA00022692"/>
    </source>
</evidence>
<dbReference type="OrthoDB" id="4062651at2759"/>
<dbReference type="InterPro" id="IPR017441">
    <property type="entry name" value="Protein_kinase_ATP_BS"/>
</dbReference>
<evidence type="ECO:0000256" key="8">
    <source>
        <dbReference type="ARBA" id="ARBA00022737"/>
    </source>
</evidence>
<dbReference type="PROSITE" id="PS50011">
    <property type="entry name" value="PROTEIN_KINASE_DOM"/>
    <property type="match status" value="1"/>
</dbReference>
<feature type="domain" description="EGF-like" evidence="24">
    <location>
        <begin position="239"/>
        <end position="283"/>
    </location>
</feature>
<dbReference type="InterPro" id="IPR045274">
    <property type="entry name" value="WAK-like"/>
</dbReference>
<dbReference type="SMART" id="SM00179">
    <property type="entry name" value="EGF_CA"/>
    <property type="match status" value="1"/>
</dbReference>
<dbReference type="SUPFAM" id="SSF56112">
    <property type="entry name" value="Protein kinase-like (PK-like)"/>
    <property type="match status" value="1"/>
</dbReference>
<evidence type="ECO:0000256" key="3">
    <source>
        <dbReference type="ARBA" id="ARBA00022536"/>
    </source>
</evidence>
<keyword evidence="14" id="KW-1015">Disulfide bond</keyword>
<dbReference type="GO" id="GO:0005524">
    <property type="term" value="F:ATP binding"/>
    <property type="evidence" value="ECO:0007669"/>
    <property type="project" value="UniProtKB-UniRule"/>
</dbReference>
<keyword evidence="8" id="KW-0677">Repeat</keyword>
<keyword evidence="2" id="KW-0723">Serine/threonine-protein kinase</keyword>
<dbReference type="AlphaFoldDB" id="A0A1R3I099"/>